<proteinExistence type="inferred from homology"/>
<organism evidence="10 11">
    <name type="scientific">Xylaria arbuscula</name>
    <dbReference type="NCBI Taxonomy" id="114810"/>
    <lineage>
        <taxon>Eukaryota</taxon>
        <taxon>Fungi</taxon>
        <taxon>Dikarya</taxon>
        <taxon>Ascomycota</taxon>
        <taxon>Pezizomycotina</taxon>
        <taxon>Sordariomycetes</taxon>
        <taxon>Xylariomycetidae</taxon>
        <taxon>Xylariales</taxon>
        <taxon>Xylariaceae</taxon>
        <taxon>Xylaria</taxon>
    </lineage>
</organism>
<dbReference type="FunFam" id="3.90.226.10:FF:000002">
    <property type="entry name" value="ATP-dependent Clp protease proteolytic subunit"/>
    <property type="match status" value="1"/>
</dbReference>
<comment type="similarity">
    <text evidence="1 8">Belongs to the peptidase S14 family.</text>
</comment>
<dbReference type="PANTHER" id="PTHR10381">
    <property type="entry name" value="ATP-DEPENDENT CLP PROTEASE PROTEOLYTIC SUBUNIT"/>
    <property type="match status" value="1"/>
</dbReference>
<dbReference type="InterPro" id="IPR023562">
    <property type="entry name" value="ClpP/TepA"/>
</dbReference>
<dbReference type="VEuPathDB" id="FungiDB:F4678DRAFT_243949"/>
<evidence type="ECO:0000313" key="10">
    <source>
        <dbReference type="EMBL" id="KAJ3565298.1"/>
    </source>
</evidence>
<dbReference type="Gene3D" id="3.90.226.10">
    <property type="entry name" value="2-enoyl-CoA Hydratase, Chain A, domain 1"/>
    <property type="match status" value="1"/>
</dbReference>
<dbReference type="EMBL" id="JANPWZ010001504">
    <property type="protein sequence ID" value="KAJ3565298.1"/>
    <property type="molecule type" value="Genomic_DNA"/>
</dbReference>
<feature type="active site" evidence="6">
    <location>
        <position position="184"/>
    </location>
</feature>
<name>A0A9W8NAN6_9PEZI</name>
<dbReference type="GO" id="GO:0051117">
    <property type="term" value="F:ATPase binding"/>
    <property type="evidence" value="ECO:0007669"/>
    <property type="project" value="TreeGrafter"/>
</dbReference>
<protein>
    <recommendedName>
        <fullName evidence="8">ATP-dependent Clp protease proteolytic subunit</fullName>
        <ecNumber evidence="7">3.4.21.92</ecNumber>
    </recommendedName>
</protein>
<evidence type="ECO:0000256" key="4">
    <source>
        <dbReference type="ARBA" id="ARBA00022825"/>
    </source>
</evidence>
<dbReference type="PANTHER" id="PTHR10381:SF11">
    <property type="entry name" value="ATP-DEPENDENT CLP PROTEASE PROTEOLYTIC SUBUNIT, MITOCHONDRIAL"/>
    <property type="match status" value="1"/>
</dbReference>
<evidence type="ECO:0000256" key="6">
    <source>
        <dbReference type="PROSITE-ProRule" id="PRU10086"/>
    </source>
</evidence>
<feature type="active site" evidence="5">
    <location>
        <position position="159"/>
    </location>
</feature>
<keyword evidence="2 7" id="KW-0645">Protease</keyword>
<evidence type="ECO:0000256" key="3">
    <source>
        <dbReference type="ARBA" id="ARBA00022801"/>
    </source>
</evidence>
<dbReference type="GO" id="GO:0009368">
    <property type="term" value="C:endopeptidase Clp complex"/>
    <property type="evidence" value="ECO:0007669"/>
    <property type="project" value="TreeGrafter"/>
</dbReference>
<dbReference type="InterPro" id="IPR033135">
    <property type="entry name" value="ClpP_His_AS"/>
</dbReference>
<dbReference type="InterPro" id="IPR029045">
    <property type="entry name" value="ClpP/crotonase-like_dom_sf"/>
</dbReference>
<evidence type="ECO:0000256" key="5">
    <source>
        <dbReference type="PROSITE-ProRule" id="PRU10085"/>
    </source>
</evidence>
<feature type="region of interest" description="Disordered" evidence="9">
    <location>
        <begin position="256"/>
        <end position="280"/>
    </location>
</feature>
<evidence type="ECO:0000256" key="9">
    <source>
        <dbReference type="SAM" id="MobiDB-lite"/>
    </source>
</evidence>
<comment type="caution">
    <text evidence="10">The sequence shown here is derived from an EMBL/GenBank/DDBJ whole genome shotgun (WGS) entry which is preliminary data.</text>
</comment>
<accession>A0A9W8NAN6</accession>
<dbReference type="GO" id="GO:0004176">
    <property type="term" value="F:ATP-dependent peptidase activity"/>
    <property type="evidence" value="ECO:0007669"/>
    <property type="project" value="InterPro"/>
</dbReference>
<gene>
    <name evidence="10" type="ORF">NPX13_g7558</name>
</gene>
<evidence type="ECO:0000256" key="1">
    <source>
        <dbReference type="ARBA" id="ARBA00007039"/>
    </source>
</evidence>
<dbReference type="HAMAP" id="MF_00444">
    <property type="entry name" value="ClpP"/>
    <property type="match status" value="1"/>
</dbReference>
<dbReference type="InterPro" id="IPR001907">
    <property type="entry name" value="ClpP"/>
</dbReference>
<dbReference type="GO" id="GO:0006515">
    <property type="term" value="P:protein quality control for misfolded or incompletely synthesized proteins"/>
    <property type="evidence" value="ECO:0007669"/>
    <property type="project" value="TreeGrafter"/>
</dbReference>
<evidence type="ECO:0000256" key="7">
    <source>
        <dbReference type="RuleBase" id="RU000549"/>
    </source>
</evidence>
<dbReference type="PROSITE" id="PS00381">
    <property type="entry name" value="CLP_PROTEASE_SER"/>
    <property type="match status" value="1"/>
</dbReference>
<keyword evidence="3 7" id="KW-0378">Hydrolase</keyword>
<evidence type="ECO:0000313" key="11">
    <source>
        <dbReference type="Proteomes" id="UP001148614"/>
    </source>
</evidence>
<dbReference type="Pfam" id="PF00574">
    <property type="entry name" value="CLP_protease"/>
    <property type="match status" value="1"/>
</dbReference>
<evidence type="ECO:0000256" key="2">
    <source>
        <dbReference type="ARBA" id="ARBA00022670"/>
    </source>
</evidence>
<dbReference type="SUPFAM" id="SSF52096">
    <property type="entry name" value="ClpP/crotonase"/>
    <property type="match status" value="1"/>
</dbReference>
<keyword evidence="11" id="KW-1185">Reference proteome</keyword>
<dbReference type="InterPro" id="IPR018215">
    <property type="entry name" value="ClpP_Ser_AS"/>
</dbReference>
<dbReference type="EC" id="3.4.21.92" evidence="7"/>
<dbReference type="CDD" id="cd07017">
    <property type="entry name" value="S14_ClpP_2"/>
    <property type="match status" value="1"/>
</dbReference>
<dbReference type="PROSITE" id="PS00382">
    <property type="entry name" value="CLP_PROTEASE_HIS"/>
    <property type="match status" value="1"/>
</dbReference>
<dbReference type="GO" id="GO:0004252">
    <property type="term" value="F:serine-type endopeptidase activity"/>
    <property type="evidence" value="ECO:0007669"/>
    <property type="project" value="UniProtKB-EC"/>
</dbReference>
<dbReference type="AlphaFoldDB" id="A0A9W8NAN6"/>
<dbReference type="NCBIfam" id="NF001368">
    <property type="entry name" value="PRK00277.1"/>
    <property type="match status" value="1"/>
</dbReference>
<evidence type="ECO:0000256" key="8">
    <source>
        <dbReference type="RuleBase" id="RU003567"/>
    </source>
</evidence>
<sequence>MSNAHLPQLTARGINIHRESTRRIVPTPNSPITRAPVQNQSVVGWIDTIDSTVLLVAGGLVSSRSEHLGGPETDCQHADDIFSKLLQERIVCLNGAIDDTVSASIVAQLLWLESDNPEKPITMYIHSPGGSITAGLAIYDTMTYIRSPVSTVCLGQAASMGSLLLTGGEKGKRFALPHSSVMIHQPLGGTQGQASDILIYATQIQRTREQVNEIYKRHLNDAAGRDKYTLKEIEDMMERDKYLTAQEAKEIGIIDDILTRRDDKKPQTDDNANEKRNQDS</sequence>
<keyword evidence="4 7" id="KW-0720">Serine protease</keyword>
<reference evidence="10" key="1">
    <citation type="submission" date="2022-07" db="EMBL/GenBank/DDBJ databases">
        <title>Genome Sequence of Xylaria arbuscula.</title>
        <authorList>
            <person name="Buettner E."/>
        </authorList>
    </citation>
    <scope>NUCLEOTIDE SEQUENCE</scope>
    <source>
        <strain evidence="10">VT107</strain>
    </source>
</reference>
<dbReference type="PRINTS" id="PR00127">
    <property type="entry name" value="CLPPROTEASEP"/>
</dbReference>
<dbReference type="Proteomes" id="UP001148614">
    <property type="component" value="Unassembled WGS sequence"/>
</dbReference>